<dbReference type="RefSeq" id="WP_171578009.1">
    <property type="nucleotide sequence ID" value="NZ_JAAVLX010000002.1"/>
</dbReference>
<reference evidence="1 2" key="1">
    <citation type="submission" date="2020-03" db="EMBL/GenBank/DDBJ databases">
        <title>Bradyrhizobium diversity isolated from nodules of Indigofera sp.</title>
        <authorList>
            <person name="Klepa M."/>
            <person name="Helene L."/>
            <person name="Hungria M."/>
        </authorList>
    </citation>
    <scope>NUCLEOTIDE SEQUENCE [LARGE SCALE GENOMIC DNA]</scope>
    <source>
        <strain evidence="1 2">WSM 1791</strain>
    </source>
</reference>
<accession>A0A7Y4LUP3</accession>
<evidence type="ECO:0000313" key="2">
    <source>
        <dbReference type="Proteomes" id="UP000544122"/>
    </source>
</evidence>
<organism evidence="1 2">
    <name type="scientific">Bradyrhizobium australiense</name>
    <dbReference type="NCBI Taxonomy" id="2721161"/>
    <lineage>
        <taxon>Bacteria</taxon>
        <taxon>Pseudomonadati</taxon>
        <taxon>Pseudomonadota</taxon>
        <taxon>Alphaproteobacteria</taxon>
        <taxon>Hyphomicrobiales</taxon>
        <taxon>Nitrobacteraceae</taxon>
        <taxon>Bradyrhizobium</taxon>
    </lineage>
</organism>
<dbReference type="AlphaFoldDB" id="A0A7Y4LUP3"/>
<dbReference type="EMBL" id="JAAVLX010000002">
    <property type="protein sequence ID" value="NOJ38910.1"/>
    <property type="molecule type" value="Genomic_DNA"/>
</dbReference>
<gene>
    <name evidence="1" type="ORF">HCN58_04670</name>
</gene>
<name>A0A7Y4LUP3_9BRAD</name>
<protein>
    <submittedName>
        <fullName evidence="1">Uncharacterized protein</fullName>
    </submittedName>
</protein>
<evidence type="ECO:0000313" key="1">
    <source>
        <dbReference type="EMBL" id="NOJ38910.1"/>
    </source>
</evidence>
<proteinExistence type="predicted"/>
<sequence length="64" mass="7236">MRSDPYLAPARALAVEAGLDPDAKIDRPGQRPMPTWRLFRDVQHTLRPFAVAIAGENEFDPFED</sequence>
<keyword evidence="2" id="KW-1185">Reference proteome</keyword>
<dbReference type="Proteomes" id="UP000544122">
    <property type="component" value="Unassembled WGS sequence"/>
</dbReference>
<comment type="caution">
    <text evidence="1">The sequence shown here is derived from an EMBL/GenBank/DDBJ whole genome shotgun (WGS) entry which is preliminary data.</text>
</comment>